<evidence type="ECO:0000313" key="1">
    <source>
        <dbReference type="EMBL" id="MEQ2313928.1"/>
    </source>
</evidence>
<gene>
    <name evidence="1" type="ORF">AMECASPLE_006911</name>
</gene>
<organism evidence="1 2">
    <name type="scientific">Ameca splendens</name>
    <dbReference type="NCBI Taxonomy" id="208324"/>
    <lineage>
        <taxon>Eukaryota</taxon>
        <taxon>Metazoa</taxon>
        <taxon>Chordata</taxon>
        <taxon>Craniata</taxon>
        <taxon>Vertebrata</taxon>
        <taxon>Euteleostomi</taxon>
        <taxon>Actinopterygii</taxon>
        <taxon>Neopterygii</taxon>
        <taxon>Teleostei</taxon>
        <taxon>Neoteleostei</taxon>
        <taxon>Acanthomorphata</taxon>
        <taxon>Ovalentaria</taxon>
        <taxon>Atherinomorphae</taxon>
        <taxon>Cyprinodontiformes</taxon>
        <taxon>Goodeidae</taxon>
        <taxon>Ameca</taxon>
    </lineage>
</organism>
<dbReference type="EMBL" id="JAHRIP010084982">
    <property type="protein sequence ID" value="MEQ2313928.1"/>
    <property type="molecule type" value="Genomic_DNA"/>
</dbReference>
<reference evidence="1 2" key="1">
    <citation type="submission" date="2021-06" db="EMBL/GenBank/DDBJ databases">
        <authorList>
            <person name="Palmer J.M."/>
        </authorList>
    </citation>
    <scope>NUCLEOTIDE SEQUENCE [LARGE SCALE GENOMIC DNA]</scope>
    <source>
        <strain evidence="1 2">AS_MEX2019</strain>
        <tissue evidence="1">Muscle</tissue>
    </source>
</reference>
<evidence type="ECO:0000313" key="2">
    <source>
        <dbReference type="Proteomes" id="UP001469553"/>
    </source>
</evidence>
<keyword evidence="2" id="KW-1185">Reference proteome</keyword>
<comment type="caution">
    <text evidence="1">The sequence shown here is derived from an EMBL/GenBank/DDBJ whole genome shotgun (WGS) entry which is preliminary data.</text>
</comment>
<accession>A0ABV1A5U1</accession>
<protein>
    <submittedName>
        <fullName evidence="1">Uncharacterized protein</fullName>
    </submittedName>
</protein>
<sequence length="61" mass="6845">QCRHTFLQSITKATLRRTAIFRASVNTIIDAFHFRETSPPVSLCYPVTSSLEMSSAVNVLM</sequence>
<feature type="non-terminal residue" evidence="1">
    <location>
        <position position="1"/>
    </location>
</feature>
<dbReference type="Proteomes" id="UP001469553">
    <property type="component" value="Unassembled WGS sequence"/>
</dbReference>
<name>A0ABV1A5U1_9TELE</name>
<proteinExistence type="predicted"/>